<dbReference type="AlphaFoldDB" id="A0AA38LA53"/>
<feature type="compositionally biased region" description="Low complexity" evidence="1">
    <location>
        <begin position="53"/>
        <end position="66"/>
    </location>
</feature>
<gene>
    <name evidence="2" type="ORF">KI387_019113</name>
</gene>
<organism evidence="2 3">
    <name type="scientific">Taxus chinensis</name>
    <name type="common">Chinese yew</name>
    <name type="synonym">Taxus wallichiana var. chinensis</name>
    <dbReference type="NCBI Taxonomy" id="29808"/>
    <lineage>
        <taxon>Eukaryota</taxon>
        <taxon>Viridiplantae</taxon>
        <taxon>Streptophyta</taxon>
        <taxon>Embryophyta</taxon>
        <taxon>Tracheophyta</taxon>
        <taxon>Spermatophyta</taxon>
        <taxon>Pinopsida</taxon>
        <taxon>Pinidae</taxon>
        <taxon>Conifers II</taxon>
        <taxon>Cupressales</taxon>
        <taxon>Taxaceae</taxon>
        <taxon>Taxus</taxon>
    </lineage>
</organism>
<feature type="non-terminal residue" evidence="2">
    <location>
        <position position="1"/>
    </location>
</feature>
<sequence length="159" mass="18345">TMTTQERTEKNLPAKFFEEIFNAMELNFGQDRGINLRNITIDTFDTNHENYGDSSNPNENDPSNESKTPKAVCGIQSIGKKRKTSDIKDTIVENNRLVISTLQIAEEGLMKHHEKDCALVEQRHAKYCTLIEQRMQMDDLNEEKMIKIEEKKINVQLSL</sequence>
<name>A0AA38LA53_TAXCH</name>
<proteinExistence type="predicted"/>
<feature type="region of interest" description="Disordered" evidence="1">
    <location>
        <begin position="47"/>
        <end position="71"/>
    </location>
</feature>
<accession>A0AA38LA53</accession>
<comment type="caution">
    <text evidence="2">The sequence shown here is derived from an EMBL/GenBank/DDBJ whole genome shotgun (WGS) entry which is preliminary data.</text>
</comment>
<keyword evidence="3" id="KW-1185">Reference proteome</keyword>
<evidence type="ECO:0000313" key="2">
    <source>
        <dbReference type="EMBL" id="KAH9317344.1"/>
    </source>
</evidence>
<reference evidence="2 3" key="1">
    <citation type="journal article" date="2021" name="Nat. Plants">
        <title>The Taxus genome provides insights into paclitaxel biosynthesis.</title>
        <authorList>
            <person name="Xiong X."/>
            <person name="Gou J."/>
            <person name="Liao Q."/>
            <person name="Li Y."/>
            <person name="Zhou Q."/>
            <person name="Bi G."/>
            <person name="Li C."/>
            <person name="Du R."/>
            <person name="Wang X."/>
            <person name="Sun T."/>
            <person name="Guo L."/>
            <person name="Liang H."/>
            <person name="Lu P."/>
            <person name="Wu Y."/>
            <person name="Zhang Z."/>
            <person name="Ro D.K."/>
            <person name="Shang Y."/>
            <person name="Huang S."/>
            <person name="Yan J."/>
        </authorList>
    </citation>
    <scope>NUCLEOTIDE SEQUENCE [LARGE SCALE GENOMIC DNA]</scope>
    <source>
        <strain evidence="2">Ta-2019</strain>
    </source>
</reference>
<feature type="non-terminal residue" evidence="2">
    <location>
        <position position="159"/>
    </location>
</feature>
<evidence type="ECO:0000313" key="3">
    <source>
        <dbReference type="Proteomes" id="UP000824469"/>
    </source>
</evidence>
<dbReference type="EMBL" id="JAHRHJ020000004">
    <property type="protein sequence ID" value="KAH9317344.1"/>
    <property type="molecule type" value="Genomic_DNA"/>
</dbReference>
<evidence type="ECO:0000256" key="1">
    <source>
        <dbReference type="SAM" id="MobiDB-lite"/>
    </source>
</evidence>
<dbReference type="Proteomes" id="UP000824469">
    <property type="component" value="Unassembled WGS sequence"/>
</dbReference>
<protein>
    <submittedName>
        <fullName evidence="2">Uncharacterized protein</fullName>
    </submittedName>
</protein>